<dbReference type="PIRSF" id="PIRSF002825">
    <property type="entry name" value="CfbpA"/>
    <property type="match status" value="1"/>
</dbReference>
<evidence type="ECO:0000256" key="2">
    <source>
        <dbReference type="ARBA" id="ARBA00022729"/>
    </source>
</evidence>
<dbReference type="PATRIC" id="fig|1307761.3.peg.743"/>
<dbReference type="PANTHER" id="PTHR30006:SF15">
    <property type="entry name" value="IRON-UTILIZATION PERIPLASMIC PROTEIN"/>
    <property type="match status" value="1"/>
</dbReference>
<dbReference type="STRING" id="1307761.L21SP2_0743"/>
<evidence type="ECO:0000256" key="1">
    <source>
        <dbReference type="ARBA" id="ARBA00008520"/>
    </source>
</evidence>
<sequence>MIHILKRGLLVSAFLLVFSAALFANGSGEESEVVNVYSHRHYDSDQELFDEFTRQTGIQVNVVLAKSDELIERLRSEGENSPADLLITVDASRLYRAQDLGLLQGVTSPVLEEQVPAHLRETDGNWYGLTKRARVIVYNNQVTEPEISTYEDLADPGLGESILIRSSSNIYNISLLSSIIAHQGEEAASEWAEGVVNNMARAPQGNDRDQMKALVAGEGRYAVVNTYYVGLLLNSSDPAEQEVGEKIGIIFPNQEGRGTHVNISGAGVTRSAPNRENAVKLLEFLTGSQAQSVYANKNYEYPVNPAVEAGETVASWGDFQEDDLELRRIGENNAAALRIFDQVGWQ</sequence>
<feature type="binding site" evidence="3">
    <location>
        <position position="227"/>
    </location>
    <ligand>
        <name>Fe cation</name>
        <dbReference type="ChEBI" id="CHEBI:24875"/>
    </ligand>
</feature>
<dbReference type="eggNOG" id="COG1840">
    <property type="taxonomic scope" value="Bacteria"/>
</dbReference>
<feature type="signal peptide" evidence="4">
    <location>
        <begin position="1"/>
        <end position="24"/>
    </location>
</feature>
<protein>
    <submittedName>
        <fullName evidence="5">Ferric iron ABC transporter, iron-binding protein</fullName>
    </submittedName>
</protein>
<dbReference type="GO" id="GO:0046872">
    <property type="term" value="F:metal ion binding"/>
    <property type="evidence" value="ECO:0007669"/>
    <property type="project" value="UniProtKB-KW"/>
</dbReference>
<dbReference type="KEGG" id="slr:L21SP2_0743"/>
<evidence type="ECO:0000313" key="5">
    <source>
        <dbReference type="EMBL" id="AHC14168.1"/>
    </source>
</evidence>
<name>V5WED3_9SPIO</name>
<keyword evidence="3" id="KW-0408">Iron</keyword>
<accession>V5WED3</accession>
<dbReference type="Pfam" id="PF13343">
    <property type="entry name" value="SBP_bac_6"/>
    <property type="match status" value="1"/>
</dbReference>
<dbReference type="EMBL" id="CP006939">
    <property type="protein sequence ID" value="AHC14168.1"/>
    <property type="molecule type" value="Genomic_DNA"/>
</dbReference>
<dbReference type="SUPFAM" id="SSF53850">
    <property type="entry name" value="Periplasmic binding protein-like II"/>
    <property type="match status" value="1"/>
</dbReference>
<feature type="chain" id="PRO_5004741906" evidence="4">
    <location>
        <begin position="25"/>
        <end position="346"/>
    </location>
</feature>
<evidence type="ECO:0000256" key="4">
    <source>
        <dbReference type="SAM" id="SignalP"/>
    </source>
</evidence>
<dbReference type="GO" id="GO:0030288">
    <property type="term" value="C:outer membrane-bounded periplasmic space"/>
    <property type="evidence" value="ECO:0007669"/>
    <property type="project" value="TreeGrafter"/>
</dbReference>
<dbReference type="Gene3D" id="3.40.190.10">
    <property type="entry name" value="Periplasmic binding protein-like II"/>
    <property type="match status" value="2"/>
</dbReference>
<feature type="binding site" evidence="3">
    <location>
        <position position="41"/>
    </location>
    <ligand>
        <name>Fe cation</name>
        <dbReference type="ChEBI" id="CHEBI:24875"/>
    </ligand>
</feature>
<dbReference type="HOGENOM" id="CLU_026974_2_1_12"/>
<comment type="similarity">
    <text evidence="1">Belongs to the bacterial solute-binding protein 1 family.</text>
</comment>
<reference evidence="5 6" key="1">
    <citation type="journal article" date="2015" name="Stand. Genomic Sci.">
        <title>Complete genome sequence and description of Salinispira pacifica gen. nov., sp. nov., a novel spirochaete isolated form a hypersaline microbial mat.</title>
        <authorList>
            <person name="Ben Hania W."/>
            <person name="Joseph M."/>
            <person name="Schumann P."/>
            <person name="Bunk B."/>
            <person name="Fiebig A."/>
            <person name="Sproer C."/>
            <person name="Klenk H.P."/>
            <person name="Fardeau M.L."/>
            <person name="Spring S."/>
        </authorList>
    </citation>
    <scope>NUCLEOTIDE SEQUENCE [LARGE SCALE GENOMIC DNA]</scope>
    <source>
        <strain evidence="5 6">L21-RPul-D2</strain>
    </source>
</reference>
<dbReference type="Proteomes" id="UP000018680">
    <property type="component" value="Chromosome"/>
</dbReference>
<dbReference type="InterPro" id="IPR026045">
    <property type="entry name" value="Ferric-bd"/>
</dbReference>
<evidence type="ECO:0000256" key="3">
    <source>
        <dbReference type="PIRSR" id="PIRSR002825-1"/>
    </source>
</evidence>
<dbReference type="CDD" id="cd13542">
    <property type="entry name" value="PBP2_FutA1_ilke"/>
    <property type="match status" value="1"/>
</dbReference>
<feature type="binding site" evidence="3">
    <location>
        <position position="228"/>
    </location>
    <ligand>
        <name>Fe cation</name>
        <dbReference type="ChEBI" id="CHEBI:24875"/>
    </ligand>
</feature>
<keyword evidence="2 4" id="KW-0732">Signal</keyword>
<keyword evidence="6" id="KW-1185">Reference proteome</keyword>
<evidence type="ECO:0000313" key="6">
    <source>
        <dbReference type="Proteomes" id="UP000018680"/>
    </source>
</evidence>
<dbReference type="AlphaFoldDB" id="V5WED3"/>
<organism evidence="5 6">
    <name type="scientific">Salinispira pacifica</name>
    <dbReference type="NCBI Taxonomy" id="1307761"/>
    <lineage>
        <taxon>Bacteria</taxon>
        <taxon>Pseudomonadati</taxon>
        <taxon>Spirochaetota</taxon>
        <taxon>Spirochaetia</taxon>
        <taxon>Spirochaetales</taxon>
        <taxon>Spirochaetaceae</taxon>
        <taxon>Salinispira</taxon>
    </lineage>
</organism>
<proteinExistence type="inferred from homology"/>
<dbReference type="RefSeq" id="WP_024267099.1">
    <property type="nucleotide sequence ID" value="NC_023035.1"/>
</dbReference>
<gene>
    <name evidence="5" type="ORF">L21SP2_0743</name>
</gene>
<dbReference type="PANTHER" id="PTHR30006">
    <property type="entry name" value="THIAMINE-BINDING PERIPLASMIC PROTEIN-RELATED"/>
    <property type="match status" value="1"/>
</dbReference>
<keyword evidence="3" id="KW-0479">Metal-binding</keyword>